<dbReference type="Pfam" id="PF00462">
    <property type="entry name" value="Glutaredoxin"/>
    <property type="match status" value="2"/>
</dbReference>
<feature type="domain" description="Thioredoxin" evidence="4">
    <location>
        <begin position="1"/>
        <end position="110"/>
    </location>
</feature>
<evidence type="ECO:0000313" key="6">
    <source>
        <dbReference type="Proteomes" id="UP001374579"/>
    </source>
</evidence>
<dbReference type="Gene3D" id="3.40.30.10">
    <property type="entry name" value="Glutaredoxin"/>
    <property type="match status" value="3"/>
</dbReference>
<keyword evidence="2" id="KW-0408">Iron</keyword>
<evidence type="ECO:0000256" key="2">
    <source>
        <dbReference type="ARBA" id="ARBA00023004"/>
    </source>
</evidence>
<dbReference type="Pfam" id="PF00085">
    <property type="entry name" value="Thioredoxin"/>
    <property type="match status" value="1"/>
</dbReference>
<evidence type="ECO:0000256" key="1">
    <source>
        <dbReference type="ARBA" id="ARBA00022723"/>
    </source>
</evidence>
<dbReference type="AlphaFoldDB" id="A0AAN9BRT5"/>
<keyword evidence="1" id="KW-0479">Metal-binding</keyword>
<evidence type="ECO:0000256" key="3">
    <source>
        <dbReference type="ARBA" id="ARBA00023014"/>
    </source>
</evidence>
<dbReference type="GO" id="GO:0051536">
    <property type="term" value="F:iron-sulfur cluster binding"/>
    <property type="evidence" value="ECO:0007669"/>
    <property type="project" value="UniProtKB-KW"/>
</dbReference>
<name>A0AAN9BRT5_9CAEN</name>
<dbReference type="GO" id="GO:0005634">
    <property type="term" value="C:nucleus"/>
    <property type="evidence" value="ECO:0007669"/>
    <property type="project" value="TreeGrafter"/>
</dbReference>
<dbReference type="PANTHER" id="PTHR10293">
    <property type="entry name" value="GLUTAREDOXIN FAMILY MEMBER"/>
    <property type="match status" value="1"/>
</dbReference>
<dbReference type="PROSITE" id="PS51352">
    <property type="entry name" value="THIOREDOXIN_2"/>
    <property type="match status" value="1"/>
</dbReference>
<reference evidence="5 6" key="1">
    <citation type="submission" date="2024-02" db="EMBL/GenBank/DDBJ databases">
        <title>Chromosome-scale genome assembly of the rough periwinkle Littorina saxatilis.</title>
        <authorList>
            <person name="De Jode A."/>
            <person name="Faria R."/>
            <person name="Formenti G."/>
            <person name="Sims Y."/>
            <person name="Smith T.P."/>
            <person name="Tracey A."/>
            <person name="Wood J.M.D."/>
            <person name="Zagrodzka Z.B."/>
            <person name="Johannesson K."/>
            <person name="Butlin R.K."/>
            <person name="Leder E.H."/>
        </authorList>
    </citation>
    <scope>NUCLEOTIDE SEQUENCE [LARGE SCALE GENOMIC DNA]</scope>
    <source>
        <strain evidence="5">Snail1</strain>
        <tissue evidence="5">Muscle</tissue>
    </source>
</reference>
<dbReference type="FunFam" id="3.40.30.10:FF:000012">
    <property type="entry name" value="Monothiol glutaredoxin"/>
    <property type="match status" value="2"/>
</dbReference>
<dbReference type="NCBIfam" id="TIGR00365">
    <property type="entry name" value="Grx4 family monothiol glutaredoxin"/>
    <property type="match status" value="2"/>
</dbReference>
<comment type="caution">
    <text evidence="5">The sequence shown here is derived from an EMBL/GenBank/DDBJ whole genome shotgun (WGS) entry which is preliminary data.</text>
</comment>
<dbReference type="GO" id="GO:0046872">
    <property type="term" value="F:metal ion binding"/>
    <property type="evidence" value="ECO:0007669"/>
    <property type="project" value="UniProtKB-KW"/>
</dbReference>
<dbReference type="GO" id="GO:0005829">
    <property type="term" value="C:cytosol"/>
    <property type="evidence" value="ECO:0007669"/>
    <property type="project" value="TreeGrafter"/>
</dbReference>
<dbReference type="InterPro" id="IPR013766">
    <property type="entry name" value="Thioredoxin_domain"/>
</dbReference>
<evidence type="ECO:0000313" key="5">
    <source>
        <dbReference type="EMBL" id="KAK7110308.1"/>
    </source>
</evidence>
<dbReference type="InterPro" id="IPR033658">
    <property type="entry name" value="GRX_PICOT-like"/>
</dbReference>
<dbReference type="GO" id="GO:0006879">
    <property type="term" value="P:intracellular iron ion homeostasis"/>
    <property type="evidence" value="ECO:0007669"/>
    <property type="project" value="TreeGrafter"/>
</dbReference>
<dbReference type="PANTHER" id="PTHR10293:SF73">
    <property type="entry name" value="GLUTAREDOXIN-3"/>
    <property type="match status" value="1"/>
</dbReference>
<dbReference type="EMBL" id="JBAMIC010000003">
    <property type="protein sequence ID" value="KAK7110308.1"/>
    <property type="molecule type" value="Genomic_DNA"/>
</dbReference>
<dbReference type="InterPro" id="IPR004480">
    <property type="entry name" value="Monothiol_GRX-rel"/>
</dbReference>
<dbReference type="PROSITE" id="PS51354">
    <property type="entry name" value="GLUTAREDOXIN_2"/>
    <property type="match status" value="2"/>
</dbReference>
<protein>
    <recommendedName>
        <fullName evidence="4">Thioredoxin domain-containing protein</fullName>
    </recommendedName>
</protein>
<dbReference type="Proteomes" id="UP001374579">
    <property type="component" value="Unassembled WGS sequence"/>
</dbReference>
<dbReference type="InterPro" id="IPR036249">
    <property type="entry name" value="Thioredoxin-like_sf"/>
</dbReference>
<dbReference type="FunFam" id="3.40.30.10:FF:000092">
    <property type="entry name" value="Monothiol glutaredoxin"/>
    <property type="match status" value="1"/>
</dbReference>
<dbReference type="CDD" id="cd02984">
    <property type="entry name" value="TRX_PICOT"/>
    <property type="match status" value="1"/>
</dbReference>
<keyword evidence="6" id="KW-1185">Reference proteome</keyword>
<proteinExistence type="predicted"/>
<accession>A0AAN9BRT5</accession>
<gene>
    <name evidence="5" type="ORF">V1264_014202</name>
</gene>
<dbReference type="CDD" id="cd03028">
    <property type="entry name" value="GRX_PICOT_like"/>
    <property type="match status" value="2"/>
</dbReference>
<dbReference type="SUPFAM" id="SSF52833">
    <property type="entry name" value="Thioredoxin-like"/>
    <property type="match status" value="3"/>
</dbReference>
<evidence type="ECO:0000259" key="4">
    <source>
        <dbReference type="PROSITE" id="PS51352"/>
    </source>
</evidence>
<organism evidence="5 6">
    <name type="scientific">Littorina saxatilis</name>
    <dbReference type="NCBI Taxonomy" id="31220"/>
    <lineage>
        <taxon>Eukaryota</taxon>
        <taxon>Metazoa</taxon>
        <taxon>Spiralia</taxon>
        <taxon>Lophotrochozoa</taxon>
        <taxon>Mollusca</taxon>
        <taxon>Gastropoda</taxon>
        <taxon>Caenogastropoda</taxon>
        <taxon>Littorinimorpha</taxon>
        <taxon>Littorinoidea</taxon>
        <taxon>Littorinidae</taxon>
        <taxon>Littorina</taxon>
    </lineage>
</organism>
<sequence>MAGVKSVQNVAEFNKLLQDAGSRLVVVHFWADWAPQCAQMDDVMKELASDMQYVNVCFVRVAAEDVAEVSQRYQIVAVPTFIFLKEKQQIDRIDGAKAAELTEKVGKHSSNVQLKGPVPTEGGASKGEDLNSKLKRLVSSAPVMLFMKGNPDQPRCGFSKQTVQLLNERNVKYSTFDILSDEVVRQGLKTYSNWPTYPQLYVNGELLGGLDILKEMAESGELAEALPTQEDLDTRLKKLVSKSPVMLFMKGNPDTPRCGFSKTTIQILNESGVKYDTFDILSDEEIRQGLKKFSNWPTYPQLYVKGELLGGLDIIKEMKENGELEEALKGS</sequence>
<keyword evidence="3" id="KW-0411">Iron-sulfur</keyword>
<dbReference type="InterPro" id="IPR002109">
    <property type="entry name" value="Glutaredoxin"/>
</dbReference>